<dbReference type="Gene3D" id="3.40.50.300">
    <property type="entry name" value="P-loop containing nucleotide triphosphate hydrolases"/>
    <property type="match status" value="3"/>
</dbReference>
<evidence type="ECO:0000256" key="7">
    <source>
        <dbReference type="ARBA" id="ARBA00034808"/>
    </source>
</evidence>
<dbReference type="EMBL" id="CP104562">
    <property type="protein sequence ID" value="UXH78395.1"/>
    <property type="molecule type" value="Genomic_DNA"/>
</dbReference>
<dbReference type="InterPro" id="IPR027417">
    <property type="entry name" value="P-loop_NTPase"/>
</dbReference>
<evidence type="ECO:0000256" key="10">
    <source>
        <dbReference type="PROSITE-ProRule" id="PRU00560"/>
    </source>
</evidence>
<evidence type="ECO:0000313" key="14">
    <source>
        <dbReference type="Proteomes" id="UP001064933"/>
    </source>
</evidence>
<evidence type="ECO:0000256" key="5">
    <source>
        <dbReference type="ARBA" id="ARBA00023235"/>
    </source>
</evidence>
<evidence type="ECO:0000313" key="13">
    <source>
        <dbReference type="EMBL" id="UXH78395.1"/>
    </source>
</evidence>
<evidence type="ECO:0000256" key="8">
    <source>
        <dbReference type="ARBA" id="ARBA00034923"/>
    </source>
</evidence>
<evidence type="ECO:0000256" key="2">
    <source>
        <dbReference type="ARBA" id="ARBA00022801"/>
    </source>
</evidence>
<keyword evidence="5" id="KW-0413">Isomerase</keyword>
<dbReference type="Pfam" id="PF13245">
    <property type="entry name" value="AAA_19"/>
    <property type="match status" value="1"/>
</dbReference>
<dbReference type="PROSITE" id="PS51198">
    <property type="entry name" value="UVRD_HELICASE_ATP_BIND"/>
    <property type="match status" value="1"/>
</dbReference>
<keyword evidence="3 10" id="KW-0347">Helicase</keyword>
<feature type="domain" description="UvrD-like helicase ATP-binding" evidence="11">
    <location>
        <begin position="11"/>
        <end position="317"/>
    </location>
</feature>
<dbReference type="RefSeq" id="WP_261758185.1">
    <property type="nucleotide sequence ID" value="NZ_CP104562.2"/>
</dbReference>
<proteinExistence type="predicted"/>
<reference evidence="13" key="1">
    <citation type="submission" date="2022-10" db="EMBL/GenBank/DDBJ databases">
        <title>Characterization and whole genome sequencing of a new Roseateles species, isolated from fresh water.</title>
        <authorList>
            <person name="Guliayeva D.Y."/>
            <person name="Akhremchuk A.E."/>
            <person name="Sikolenko M.A."/>
            <person name="Valentovich L.N."/>
            <person name="Sidarenka A.V."/>
        </authorList>
    </citation>
    <scope>NUCLEOTIDE SEQUENCE</scope>
    <source>
        <strain evidence="13">BIM B-1768</strain>
    </source>
</reference>
<gene>
    <name evidence="13" type="ORF">N4261_00160</name>
</gene>
<name>A0ABY6B559_9BURK</name>
<evidence type="ECO:0000259" key="11">
    <source>
        <dbReference type="PROSITE" id="PS51198"/>
    </source>
</evidence>
<dbReference type="EC" id="5.6.2.4" evidence="7"/>
<keyword evidence="1 10" id="KW-0547">Nucleotide-binding</keyword>
<dbReference type="PANTHER" id="PTHR11070">
    <property type="entry name" value="UVRD / RECB / PCRA DNA HELICASE FAMILY MEMBER"/>
    <property type="match status" value="1"/>
</dbReference>
<dbReference type="GO" id="GO:0004386">
    <property type="term" value="F:helicase activity"/>
    <property type="evidence" value="ECO:0007669"/>
    <property type="project" value="UniProtKB-KW"/>
</dbReference>
<dbReference type="Gene3D" id="1.10.486.10">
    <property type="entry name" value="PCRA, domain 4"/>
    <property type="match status" value="1"/>
</dbReference>
<feature type="domain" description="UvrD-like helicase C-terminal" evidence="12">
    <location>
        <begin position="311"/>
        <end position="591"/>
    </location>
</feature>
<evidence type="ECO:0000256" key="4">
    <source>
        <dbReference type="ARBA" id="ARBA00022840"/>
    </source>
</evidence>
<evidence type="ECO:0000256" key="1">
    <source>
        <dbReference type="ARBA" id="ARBA00022741"/>
    </source>
</evidence>
<comment type="catalytic activity">
    <reaction evidence="9">
        <text>ATP + H2O = ADP + phosphate + H(+)</text>
        <dbReference type="Rhea" id="RHEA:13065"/>
        <dbReference type="ChEBI" id="CHEBI:15377"/>
        <dbReference type="ChEBI" id="CHEBI:15378"/>
        <dbReference type="ChEBI" id="CHEBI:30616"/>
        <dbReference type="ChEBI" id="CHEBI:43474"/>
        <dbReference type="ChEBI" id="CHEBI:456216"/>
        <dbReference type="EC" id="5.6.2.4"/>
    </reaction>
</comment>
<dbReference type="PANTHER" id="PTHR11070:SF2">
    <property type="entry name" value="ATP-DEPENDENT DNA HELICASE SRS2"/>
    <property type="match status" value="1"/>
</dbReference>
<keyword evidence="2 10" id="KW-0378">Hydrolase</keyword>
<protein>
    <recommendedName>
        <fullName evidence="7">DNA 3'-5' helicase</fullName>
        <ecNumber evidence="7">5.6.2.4</ecNumber>
    </recommendedName>
    <alternativeName>
        <fullName evidence="8">DNA 3'-5' helicase II</fullName>
    </alternativeName>
</protein>
<sequence length="652" mass="71669">MSDPIFVPASLHPTPEQLAIQTARVRHLLVEANAGAAKTTTLALRIGQALVRGARPDMILALTYTEPAVQALIDQLRHIGVSPDHIAALRLHTFESFSAWILQQMEGTPVLTLRTQEQVRPYVLRAIDHALTQPLERHPELLATGASPAALVEGLLKSFAVLKGRMLIEQLPEDQPMSPDVADELGVDYLTLRVRNAFESIRRSPQADHPAFRHAGDASYDLACAVLGGLLSYEDSPLQLGLALIVVDEMHDTNRVMFTLLQALLTHNRRAAFVGVGDRDQVIHSQAGAEAGFMREHFVREIGQPERLPLTASHRFGPSLARAAGGLARKPYAAFGHQDTEIQALHAESPAVMATLVARLAQSHMAQHELHSLRILLRRPAQSVLLERSLLALGVDYVSDGFQSFLRRREILLVRGMQAYCSGDYSGFEDPALRADTLAAMLLFAGAWIESDELRQVDAVTAQRQAIQEAVAHPDGMRIFIDGQILRNGDPTALELLGAAMAVLAHGDLQTFGDAFLRALQPRRLAGLVLVRQDDIAEVRDNLEALVQMALLEADRDLPDVFRLLHELDGRRSRMRANRRVSLSSIEASKGLEFDHVVIPYLSRGEFAGEVGATENRNLLYVAMTRARHRLTLGFDPARPSKFLVEAGLVAG</sequence>
<dbReference type="InterPro" id="IPR000212">
    <property type="entry name" value="DNA_helicase_UvrD/REP"/>
</dbReference>
<accession>A0ABY6B559</accession>
<feature type="binding site" evidence="10">
    <location>
        <begin position="32"/>
        <end position="39"/>
    </location>
    <ligand>
        <name>ATP</name>
        <dbReference type="ChEBI" id="CHEBI:30616"/>
    </ligand>
</feature>
<comment type="catalytic activity">
    <reaction evidence="6">
        <text>Couples ATP hydrolysis with the unwinding of duplex DNA by translocating in the 3'-5' direction.</text>
        <dbReference type="EC" id="5.6.2.4"/>
    </reaction>
</comment>
<dbReference type="Pfam" id="PF13361">
    <property type="entry name" value="UvrD_C"/>
    <property type="match status" value="1"/>
</dbReference>
<dbReference type="SUPFAM" id="SSF52540">
    <property type="entry name" value="P-loop containing nucleoside triphosphate hydrolases"/>
    <property type="match status" value="1"/>
</dbReference>
<organism evidence="13 14">
    <name type="scientific">Roseateles amylovorans</name>
    <dbReference type="NCBI Taxonomy" id="2978473"/>
    <lineage>
        <taxon>Bacteria</taxon>
        <taxon>Pseudomonadati</taxon>
        <taxon>Pseudomonadota</taxon>
        <taxon>Betaproteobacteria</taxon>
        <taxon>Burkholderiales</taxon>
        <taxon>Sphaerotilaceae</taxon>
        <taxon>Roseateles</taxon>
    </lineage>
</organism>
<dbReference type="Proteomes" id="UP001064933">
    <property type="component" value="Chromosome"/>
</dbReference>
<evidence type="ECO:0000256" key="6">
    <source>
        <dbReference type="ARBA" id="ARBA00034617"/>
    </source>
</evidence>
<dbReference type="InterPro" id="IPR014016">
    <property type="entry name" value="UvrD-like_ATP-bd"/>
</dbReference>
<keyword evidence="4 10" id="KW-0067">ATP-binding</keyword>
<evidence type="ECO:0000259" key="12">
    <source>
        <dbReference type="PROSITE" id="PS51217"/>
    </source>
</evidence>
<dbReference type="PROSITE" id="PS51217">
    <property type="entry name" value="UVRD_HELICASE_CTER"/>
    <property type="match status" value="1"/>
</dbReference>
<evidence type="ECO:0000256" key="3">
    <source>
        <dbReference type="ARBA" id="ARBA00022806"/>
    </source>
</evidence>
<dbReference type="InterPro" id="IPR014017">
    <property type="entry name" value="DNA_helicase_UvrD-like_C"/>
</dbReference>
<evidence type="ECO:0000256" key="9">
    <source>
        <dbReference type="ARBA" id="ARBA00048988"/>
    </source>
</evidence>
<keyword evidence="14" id="KW-1185">Reference proteome</keyword>